<organism evidence="2 3">
    <name type="scientific">Henosepilachna vigintioctopunctata</name>
    <dbReference type="NCBI Taxonomy" id="420089"/>
    <lineage>
        <taxon>Eukaryota</taxon>
        <taxon>Metazoa</taxon>
        <taxon>Ecdysozoa</taxon>
        <taxon>Arthropoda</taxon>
        <taxon>Hexapoda</taxon>
        <taxon>Insecta</taxon>
        <taxon>Pterygota</taxon>
        <taxon>Neoptera</taxon>
        <taxon>Endopterygota</taxon>
        <taxon>Coleoptera</taxon>
        <taxon>Polyphaga</taxon>
        <taxon>Cucujiformia</taxon>
        <taxon>Coccinelloidea</taxon>
        <taxon>Coccinellidae</taxon>
        <taxon>Epilachninae</taxon>
        <taxon>Epilachnini</taxon>
        <taxon>Henosepilachna</taxon>
    </lineage>
</organism>
<dbReference type="AlphaFoldDB" id="A0AAW1U6M9"/>
<proteinExistence type="predicted"/>
<reference evidence="2 3" key="1">
    <citation type="submission" date="2023-03" db="EMBL/GenBank/DDBJ databases">
        <title>Genome insight into feeding habits of ladybird beetles.</title>
        <authorList>
            <person name="Li H.-S."/>
            <person name="Huang Y.-H."/>
            <person name="Pang H."/>
        </authorList>
    </citation>
    <scope>NUCLEOTIDE SEQUENCE [LARGE SCALE GENOMIC DNA]</scope>
    <source>
        <strain evidence="2">SYSU_2023b</strain>
        <tissue evidence="2">Whole body</tissue>
    </source>
</reference>
<sequence>MKMMHKELLRSLFFVLIVGSMTVSMQSTKELSNRVPLKRTTPKPGFIKTVFQAAYEQWTDTRDTLNKINKMLNDNFIPESAVSSTTVASTDNSDPNATTTRAPYRITRNEFSRILRRNVNGLVRLFNLELADALKESRATDREFRKNATREFSKFL</sequence>
<keyword evidence="1" id="KW-0732">Signal</keyword>
<gene>
    <name evidence="2" type="ORF">WA026_009669</name>
</gene>
<protein>
    <submittedName>
        <fullName evidence="2">Uncharacterized protein</fullName>
    </submittedName>
</protein>
<dbReference type="Proteomes" id="UP001431783">
    <property type="component" value="Unassembled WGS sequence"/>
</dbReference>
<comment type="caution">
    <text evidence="2">The sequence shown here is derived from an EMBL/GenBank/DDBJ whole genome shotgun (WGS) entry which is preliminary data.</text>
</comment>
<name>A0AAW1U6M9_9CUCU</name>
<feature type="signal peptide" evidence="1">
    <location>
        <begin position="1"/>
        <end position="27"/>
    </location>
</feature>
<feature type="chain" id="PRO_5043799967" evidence="1">
    <location>
        <begin position="28"/>
        <end position="156"/>
    </location>
</feature>
<evidence type="ECO:0000313" key="2">
    <source>
        <dbReference type="EMBL" id="KAK9875882.1"/>
    </source>
</evidence>
<evidence type="ECO:0000256" key="1">
    <source>
        <dbReference type="SAM" id="SignalP"/>
    </source>
</evidence>
<evidence type="ECO:0000313" key="3">
    <source>
        <dbReference type="Proteomes" id="UP001431783"/>
    </source>
</evidence>
<dbReference type="EMBL" id="JARQZJ010000034">
    <property type="protein sequence ID" value="KAK9875882.1"/>
    <property type="molecule type" value="Genomic_DNA"/>
</dbReference>
<accession>A0AAW1U6M9</accession>
<keyword evidence="3" id="KW-1185">Reference proteome</keyword>